<evidence type="ECO:0000313" key="3">
    <source>
        <dbReference type="Proteomes" id="UP001346149"/>
    </source>
</evidence>
<protein>
    <submittedName>
        <fullName evidence="2">Uncharacterized protein</fullName>
    </submittedName>
</protein>
<dbReference type="AlphaFoldDB" id="A0AAN7MDN1"/>
<dbReference type="Proteomes" id="UP001346149">
    <property type="component" value="Unassembled WGS sequence"/>
</dbReference>
<reference evidence="2 3" key="1">
    <citation type="journal article" date="2023" name="Hortic Res">
        <title>Pangenome of water caltrop reveals structural variations and asymmetric subgenome divergence after allopolyploidization.</title>
        <authorList>
            <person name="Zhang X."/>
            <person name="Chen Y."/>
            <person name="Wang L."/>
            <person name="Yuan Y."/>
            <person name="Fang M."/>
            <person name="Shi L."/>
            <person name="Lu R."/>
            <person name="Comes H.P."/>
            <person name="Ma Y."/>
            <person name="Chen Y."/>
            <person name="Huang G."/>
            <person name="Zhou Y."/>
            <person name="Zheng Z."/>
            <person name="Qiu Y."/>
        </authorList>
    </citation>
    <scope>NUCLEOTIDE SEQUENCE [LARGE SCALE GENOMIC DNA]</scope>
    <source>
        <strain evidence="2">F231</strain>
    </source>
</reference>
<evidence type="ECO:0000313" key="2">
    <source>
        <dbReference type="EMBL" id="KAK4796612.1"/>
    </source>
</evidence>
<name>A0AAN7MDN1_TRANT</name>
<dbReference type="EMBL" id="JAXQNO010000006">
    <property type="protein sequence ID" value="KAK4796612.1"/>
    <property type="molecule type" value="Genomic_DNA"/>
</dbReference>
<proteinExistence type="predicted"/>
<feature type="region of interest" description="Disordered" evidence="1">
    <location>
        <begin position="1"/>
        <end position="36"/>
    </location>
</feature>
<sequence length="299" mass="32733">MGDEKKKRRNNKKKKSKQNNKVAEDTGVTINGEGGAAPLVQQDHLNNVQNHDGEAADPKIEPDGVKANVHQADGVEPSNSDLASEKQVRLQIEKSNKETISIMEMELRNLRLQVEGLEESKTVSMQENERLTDRSSECDILNSQLDGACVLVEKLITENSELIEKVNELYLKLDKLKVSSRHSHVGYNSTFGRDGTTDVVDGHSVSSKNLLVLAEKTEPPSEMVIVQDEPLHSHTGELVQLHPDETDVQTSEQGRGGAVEESMTTIPLSDARLIGAPFRFISSVAGYVSGADLADKNST</sequence>
<keyword evidence="3" id="KW-1185">Reference proteome</keyword>
<organism evidence="2 3">
    <name type="scientific">Trapa natans</name>
    <name type="common">Water chestnut</name>
    <dbReference type="NCBI Taxonomy" id="22666"/>
    <lineage>
        <taxon>Eukaryota</taxon>
        <taxon>Viridiplantae</taxon>
        <taxon>Streptophyta</taxon>
        <taxon>Embryophyta</taxon>
        <taxon>Tracheophyta</taxon>
        <taxon>Spermatophyta</taxon>
        <taxon>Magnoliopsida</taxon>
        <taxon>eudicotyledons</taxon>
        <taxon>Gunneridae</taxon>
        <taxon>Pentapetalae</taxon>
        <taxon>rosids</taxon>
        <taxon>malvids</taxon>
        <taxon>Myrtales</taxon>
        <taxon>Lythraceae</taxon>
        <taxon>Trapa</taxon>
    </lineage>
</organism>
<comment type="caution">
    <text evidence="2">The sequence shown here is derived from an EMBL/GenBank/DDBJ whole genome shotgun (WGS) entry which is preliminary data.</text>
</comment>
<evidence type="ECO:0000256" key="1">
    <source>
        <dbReference type="SAM" id="MobiDB-lite"/>
    </source>
</evidence>
<accession>A0AAN7MDN1</accession>
<feature type="compositionally biased region" description="Basic residues" evidence="1">
    <location>
        <begin position="1"/>
        <end position="18"/>
    </location>
</feature>
<gene>
    <name evidence="2" type="ORF">SAY86_028938</name>
</gene>